<dbReference type="EMBL" id="JFZT01000044">
    <property type="protein sequence ID" value="EZQ04877.1"/>
    <property type="molecule type" value="Genomic_DNA"/>
</dbReference>
<keyword evidence="11" id="KW-1185">Reference proteome</keyword>
<protein>
    <recommendedName>
        <fullName evidence="12">ABC transporter permease</fullName>
    </recommendedName>
</protein>
<feature type="transmembrane region" description="Helical" evidence="7">
    <location>
        <begin position="21"/>
        <end position="41"/>
    </location>
</feature>
<evidence type="ECO:0000256" key="1">
    <source>
        <dbReference type="ARBA" id="ARBA00004651"/>
    </source>
</evidence>
<evidence type="ECO:0000313" key="10">
    <source>
        <dbReference type="EMBL" id="EZQ04877.1"/>
    </source>
</evidence>
<evidence type="ECO:0008006" key="12">
    <source>
        <dbReference type="Google" id="ProtNLM"/>
    </source>
</evidence>
<dbReference type="InterPro" id="IPR050250">
    <property type="entry name" value="Macrolide_Exporter_MacB"/>
</dbReference>
<sequence length="417" mass="43408">MKIKDLLIMAWSSLGDRKLRAILTIVGILIGPAIVVGLTGMTEGFAHGITSSLYSSLSPEDLYVTPAHGHPLSLYEIQELSTLKGVRTVVPFYLIPGEIETTSGTLATEILSVNIPLAEKALPGISLESGEYPTPSSTYQVAVGYYISHPEYPGQPTFTVGHTLTVKISVNGQQEVRSFIVSGQLNEFAGVGLADVDQSLIIPLSFGSSLMGDSYSGAIVVASNVNQVSQVDSEIKNLFGNSVEVISVQEFAQLVNSIVGDINGLLVVAGASAFVVAFVGILSTMFTSVVERTREIGLLGALGFGRGQIMSMFLGEAAIMGIIGGLAGIGTGIGMSYLLLSAISLNGGSGSSSSSGGGGGSFGGSTFGYNLHVSPVFPPQFIGEVFLAVILISLFAGIIPAYRASRIEPAKALRYEV</sequence>
<dbReference type="AlphaFoldDB" id="A0A031LLE3"/>
<feature type="transmembrane region" description="Helical" evidence="7">
    <location>
        <begin position="381"/>
        <end position="402"/>
    </location>
</feature>
<reference evidence="10 11" key="1">
    <citation type="submission" date="2014-03" db="EMBL/GenBank/DDBJ databases">
        <title>Draft genome sequence of the novel thermoacidophilic archaea Acidianus copahuensis ALE1 strain, isolated from Copahue volcanic area in Neuquen Argentina.</title>
        <authorList>
            <person name="Urbieta M.S."/>
            <person name="Rascovan N."/>
            <person name="Castro C."/>
            <person name="Revale S."/>
            <person name="Giaveno M.A."/>
            <person name="Vazquez M.P."/>
            <person name="Donati E.R."/>
        </authorList>
    </citation>
    <scope>NUCLEOTIDE SEQUENCE [LARGE SCALE GENOMIC DNA]</scope>
    <source>
        <strain evidence="10 11">ALE1</strain>
    </source>
</reference>
<dbReference type="Proteomes" id="UP000024332">
    <property type="component" value="Unassembled WGS sequence"/>
</dbReference>
<evidence type="ECO:0000256" key="7">
    <source>
        <dbReference type="SAM" id="Phobius"/>
    </source>
</evidence>
<dbReference type="Pfam" id="PF02687">
    <property type="entry name" value="FtsX"/>
    <property type="match status" value="1"/>
</dbReference>
<dbReference type="PANTHER" id="PTHR30572:SF4">
    <property type="entry name" value="ABC TRANSPORTER PERMEASE YTRF"/>
    <property type="match status" value="1"/>
</dbReference>
<proteinExistence type="inferred from homology"/>
<feature type="transmembrane region" description="Helical" evidence="7">
    <location>
        <begin position="311"/>
        <end position="340"/>
    </location>
</feature>
<name>A0A031LLE3_9CREN</name>
<evidence type="ECO:0000256" key="5">
    <source>
        <dbReference type="ARBA" id="ARBA00023136"/>
    </source>
</evidence>
<comment type="similarity">
    <text evidence="6">Belongs to the ABC-4 integral membrane protein family.</text>
</comment>
<feature type="transmembrane region" description="Helical" evidence="7">
    <location>
        <begin position="265"/>
        <end position="290"/>
    </location>
</feature>
<comment type="caution">
    <text evidence="10">The sequence shown here is derived from an EMBL/GenBank/DDBJ whole genome shotgun (WGS) entry which is preliminary data.</text>
</comment>
<dbReference type="OrthoDB" id="11469at2157"/>
<keyword evidence="3 7" id="KW-0812">Transmembrane</keyword>
<keyword evidence="5 7" id="KW-0472">Membrane</keyword>
<dbReference type="PANTHER" id="PTHR30572">
    <property type="entry name" value="MEMBRANE COMPONENT OF TRANSPORTER-RELATED"/>
    <property type="match status" value="1"/>
</dbReference>
<evidence type="ECO:0000259" key="8">
    <source>
        <dbReference type="Pfam" id="PF02687"/>
    </source>
</evidence>
<evidence type="ECO:0000256" key="6">
    <source>
        <dbReference type="ARBA" id="ARBA00038076"/>
    </source>
</evidence>
<dbReference type="InterPro" id="IPR025857">
    <property type="entry name" value="MacB_PCD"/>
</dbReference>
<dbReference type="RefSeq" id="WP_048099797.1">
    <property type="nucleotide sequence ID" value="NZ_JFZT01000044.1"/>
</dbReference>
<feature type="domain" description="MacB-like periplasmic core" evidence="9">
    <location>
        <begin position="22"/>
        <end position="237"/>
    </location>
</feature>
<evidence type="ECO:0000259" key="9">
    <source>
        <dbReference type="Pfam" id="PF12704"/>
    </source>
</evidence>
<dbReference type="STRING" id="1160895.CM19_07805"/>
<dbReference type="GO" id="GO:0005886">
    <property type="term" value="C:plasma membrane"/>
    <property type="evidence" value="ECO:0007669"/>
    <property type="project" value="UniProtKB-SubCell"/>
</dbReference>
<evidence type="ECO:0000313" key="11">
    <source>
        <dbReference type="Proteomes" id="UP000024332"/>
    </source>
</evidence>
<organism evidence="10 11">
    <name type="scientific">Candidatus Acidianus copahuensis</name>
    <dbReference type="NCBI Taxonomy" id="1160895"/>
    <lineage>
        <taxon>Archaea</taxon>
        <taxon>Thermoproteota</taxon>
        <taxon>Thermoprotei</taxon>
        <taxon>Sulfolobales</taxon>
        <taxon>Sulfolobaceae</taxon>
        <taxon>Acidianus</taxon>
    </lineage>
</organism>
<comment type="subcellular location">
    <subcellularLocation>
        <location evidence="1">Cell membrane</location>
        <topology evidence="1">Multi-pass membrane protein</topology>
    </subcellularLocation>
</comment>
<evidence type="ECO:0000256" key="4">
    <source>
        <dbReference type="ARBA" id="ARBA00022989"/>
    </source>
</evidence>
<feature type="domain" description="ABC3 transporter permease C-terminal" evidence="8">
    <location>
        <begin position="268"/>
        <end position="409"/>
    </location>
</feature>
<dbReference type="InterPro" id="IPR003838">
    <property type="entry name" value="ABC3_permease_C"/>
</dbReference>
<accession>A0A031LLE3</accession>
<gene>
    <name evidence="10" type="ORF">CM19_07805</name>
</gene>
<keyword evidence="2" id="KW-1003">Cell membrane</keyword>
<evidence type="ECO:0000256" key="2">
    <source>
        <dbReference type="ARBA" id="ARBA00022475"/>
    </source>
</evidence>
<evidence type="ECO:0000256" key="3">
    <source>
        <dbReference type="ARBA" id="ARBA00022692"/>
    </source>
</evidence>
<dbReference type="Pfam" id="PF12704">
    <property type="entry name" value="MacB_PCD"/>
    <property type="match status" value="1"/>
</dbReference>
<dbReference type="GO" id="GO:0022857">
    <property type="term" value="F:transmembrane transporter activity"/>
    <property type="evidence" value="ECO:0007669"/>
    <property type="project" value="TreeGrafter"/>
</dbReference>
<keyword evidence="4 7" id="KW-1133">Transmembrane helix</keyword>